<organism evidence="2 3">
    <name type="scientific">Ophiocordyceps camponoti-floridani</name>
    <dbReference type="NCBI Taxonomy" id="2030778"/>
    <lineage>
        <taxon>Eukaryota</taxon>
        <taxon>Fungi</taxon>
        <taxon>Dikarya</taxon>
        <taxon>Ascomycota</taxon>
        <taxon>Pezizomycotina</taxon>
        <taxon>Sordariomycetes</taxon>
        <taxon>Hypocreomycetidae</taxon>
        <taxon>Hypocreales</taxon>
        <taxon>Ophiocordycipitaceae</taxon>
        <taxon>Ophiocordyceps</taxon>
    </lineage>
</organism>
<reference evidence="2 3" key="1">
    <citation type="journal article" date="2020" name="G3 (Bethesda)">
        <title>Genetic Underpinnings of Host Manipulation by Ophiocordyceps as Revealed by Comparative Transcriptomics.</title>
        <authorList>
            <person name="Will I."/>
            <person name="Das B."/>
            <person name="Trinh T."/>
            <person name="Brachmann A."/>
            <person name="Ohm R.A."/>
            <person name="de Bekker C."/>
        </authorList>
    </citation>
    <scope>NUCLEOTIDE SEQUENCE [LARGE SCALE GENOMIC DNA]</scope>
    <source>
        <strain evidence="2 3">EC05</strain>
    </source>
</reference>
<evidence type="ECO:0000313" key="2">
    <source>
        <dbReference type="EMBL" id="KAF4589593.1"/>
    </source>
</evidence>
<dbReference type="EMBL" id="JAACLJ010000003">
    <property type="protein sequence ID" value="KAF4589593.1"/>
    <property type="molecule type" value="Genomic_DNA"/>
</dbReference>
<feature type="region of interest" description="Disordered" evidence="1">
    <location>
        <begin position="442"/>
        <end position="500"/>
    </location>
</feature>
<feature type="compositionally biased region" description="Low complexity" evidence="1">
    <location>
        <begin position="196"/>
        <end position="212"/>
    </location>
</feature>
<evidence type="ECO:0000256" key="1">
    <source>
        <dbReference type="SAM" id="MobiDB-lite"/>
    </source>
</evidence>
<feature type="compositionally biased region" description="Polar residues" evidence="1">
    <location>
        <begin position="452"/>
        <end position="464"/>
    </location>
</feature>
<protein>
    <submittedName>
        <fullName evidence="2">DUF1752 domain protein</fullName>
    </submittedName>
</protein>
<feature type="compositionally biased region" description="Basic and acidic residues" evidence="1">
    <location>
        <begin position="183"/>
        <end position="194"/>
    </location>
</feature>
<feature type="compositionally biased region" description="Low complexity" evidence="1">
    <location>
        <begin position="137"/>
        <end position="151"/>
    </location>
</feature>
<name>A0A8H4Q8E8_9HYPO</name>
<feature type="region of interest" description="Disordered" evidence="1">
    <location>
        <begin position="118"/>
        <end position="406"/>
    </location>
</feature>
<dbReference type="OrthoDB" id="5424234at2759"/>
<accession>A0A8H4Q8E8</accession>
<keyword evidence="3" id="KW-1185">Reference proteome</keyword>
<comment type="caution">
    <text evidence="2">The sequence shown here is derived from an EMBL/GenBank/DDBJ whole genome shotgun (WGS) entry which is preliminary data.</text>
</comment>
<dbReference type="AlphaFoldDB" id="A0A8H4Q8E8"/>
<dbReference type="Proteomes" id="UP000562929">
    <property type="component" value="Unassembled WGS sequence"/>
</dbReference>
<sequence>MEPSVPMMMLPKGIVINTTSIYDEVANYSIVPSDRVWEFWHVYTTTNKKLRDPTACRLENFWWHVWGSDRRLLSGRTLARLYEHISDGPTIAPLQGPPNRWEGPDAPLVTRQVIVAHLTTERQGGQPSRRPPPPMTRPSDTSVKSLPSPSASRPPAPHPILKKTRGPSSSGPRPTARVISPHDSPDEAVEKDGDLASSSSTVVTVVESSAAPAAPPKKKPTVTGKKFVVASSTARRRPLISRRSSSQATAPVVSVEPAESSRDGFLTTGSRQRTRPVSPIPERTPTTPRDREEYVDEADQKTPPVPSAKALGKRPALASSTAAASGRGKPGARSLSSTSLQGRSGAARQRTSMPRARSFVDDATPPKVSRTVSDSVPSSAEVVKRPATLDRSQSSHGDYGRGSDARSISQGLFTGATASTTNVAAQGTIIDQAGSLPTSSIMGGPFGDGSPRTPSLLNSRLTPTQPAPSPHLPMARTRSQLTLLLEREKERTADRTRSKG</sequence>
<feature type="compositionally biased region" description="Basic and acidic residues" evidence="1">
    <location>
        <begin position="485"/>
        <end position="500"/>
    </location>
</feature>
<gene>
    <name evidence="2" type="ORF">GQ602_003482</name>
</gene>
<evidence type="ECO:0000313" key="3">
    <source>
        <dbReference type="Proteomes" id="UP000562929"/>
    </source>
</evidence>
<proteinExistence type="predicted"/>